<dbReference type="Proteomes" id="UP000828390">
    <property type="component" value="Unassembled WGS sequence"/>
</dbReference>
<evidence type="ECO:0000256" key="3">
    <source>
        <dbReference type="ARBA" id="ARBA00023157"/>
    </source>
</evidence>
<dbReference type="PROSITE" id="PS51465">
    <property type="entry name" value="KAZAL_2"/>
    <property type="match status" value="2"/>
</dbReference>
<accession>A0A9D4J0Q7</accession>
<dbReference type="Gene3D" id="3.30.60.30">
    <property type="match status" value="2"/>
</dbReference>
<feature type="domain" description="Kazal-like" evidence="4">
    <location>
        <begin position="186"/>
        <end position="242"/>
    </location>
</feature>
<reference evidence="5" key="1">
    <citation type="journal article" date="2019" name="bioRxiv">
        <title>The Genome of the Zebra Mussel, Dreissena polymorpha: A Resource for Invasive Species Research.</title>
        <authorList>
            <person name="McCartney M.A."/>
            <person name="Auch B."/>
            <person name="Kono T."/>
            <person name="Mallez S."/>
            <person name="Zhang Y."/>
            <person name="Obille A."/>
            <person name="Becker A."/>
            <person name="Abrahante J.E."/>
            <person name="Garbe J."/>
            <person name="Badalamenti J.P."/>
            <person name="Herman A."/>
            <person name="Mangelson H."/>
            <person name="Liachko I."/>
            <person name="Sullivan S."/>
            <person name="Sone E.D."/>
            <person name="Koren S."/>
            <person name="Silverstein K.A.T."/>
            <person name="Beckman K.B."/>
            <person name="Gohl D.M."/>
        </authorList>
    </citation>
    <scope>NUCLEOTIDE SEQUENCE</scope>
    <source>
        <strain evidence="5">Duluth1</strain>
        <tissue evidence="5">Whole animal</tissue>
    </source>
</reference>
<dbReference type="GO" id="GO:0004867">
    <property type="term" value="F:serine-type endopeptidase inhibitor activity"/>
    <property type="evidence" value="ECO:0007669"/>
    <property type="project" value="UniProtKB-KW"/>
</dbReference>
<evidence type="ECO:0000259" key="4">
    <source>
        <dbReference type="PROSITE" id="PS51465"/>
    </source>
</evidence>
<dbReference type="EMBL" id="JAIWYP010000007">
    <property type="protein sequence ID" value="KAH3791644.1"/>
    <property type="molecule type" value="Genomic_DNA"/>
</dbReference>
<dbReference type="SMART" id="SM00280">
    <property type="entry name" value="KAZAL"/>
    <property type="match status" value="2"/>
</dbReference>
<dbReference type="InterPro" id="IPR050653">
    <property type="entry name" value="Prot_Inhib_GrowthFact_Antg"/>
</dbReference>
<evidence type="ECO:0000313" key="5">
    <source>
        <dbReference type="EMBL" id="KAH3791644.1"/>
    </source>
</evidence>
<dbReference type="OrthoDB" id="6128467at2759"/>
<comment type="caution">
    <text evidence="5">The sequence shown here is derived from an EMBL/GenBank/DDBJ whole genome shotgun (WGS) entry which is preliminary data.</text>
</comment>
<dbReference type="Pfam" id="PF07648">
    <property type="entry name" value="Kazal_2"/>
    <property type="match status" value="2"/>
</dbReference>
<keyword evidence="3" id="KW-1015">Disulfide bond</keyword>
<keyword evidence="6" id="KW-1185">Reference proteome</keyword>
<proteinExistence type="predicted"/>
<sequence length="248" mass="26644">MLDFTGLSFIDKTFSYNSTCSRLFEMIFLRLCVMLLIFDLVVPGPIHEPPHIHEPPPTPKPPHVGEVDAAIENVDVHYHDELCLALLLVDCAIHVTKGDEQVCGSNGITYNNHCRFTHAVCETLNLKPHEITFQSHGACPTTWAPLSTVANINTVASGSLTHAPTTSGQATTTTKAPATTDAMGAIVQNVFCANLATISCTGGFDVICGSDGQYYPNQCEISKARCHDATLTIVTDDTKCRANLGGGK</sequence>
<feature type="domain" description="Kazal-like" evidence="4">
    <location>
        <begin position="85"/>
        <end position="141"/>
    </location>
</feature>
<name>A0A9D4J0Q7_DREPO</name>
<keyword evidence="2" id="KW-0722">Serine protease inhibitor</keyword>
<evidence type="ECO:0000256" key="2">
    <source>
        <dbReference type="ARBA" id="ARBA00022900"/>
    </source>
</evidence>
<dbReference type="PANTHER" id="PTHR10913">
    <property type="entry name" value="FOLLISTATIN-RELATED"/>
    <property type="match status" value="1"/>
</dbReference>
<evidence type="ECO:0000256" key="1">
    <source>
        <dbReference type="ARBA" id="ARBA00022690"/>
    </source>
</evidence>
<reference evidence="5" key="2">
    <citation type="submission" date="2020-11" db="EMBL/GenBank/DDBJ databases">
        <authorList>
            <person name="McCartney M.A."/>
            <person name="Auch B."/>
            <person name="Kono T."/>
            <person name="Mallez S."/>
            <person name="Becker A."/>
            <person name="Gohl D.M."/>
            <person name="Silverstein K.A.T."/>
            <person name="Koren S."/>
            <person name="Bechman K.B."/>
            <person name="Herman A."/>
            <person name="Abrahante J.E."/>
            <person name="Garbe J."/>
        </authorList>
    </citation>
    <scope>NUCLEOTIDE SEQUENCE</scope>
    <source>
        <strain evidence="5">Duluth1</strain>
        <tissue evidence="5">Whole animal</tissue>
    </source>
</reference>
<dbReference type="InterPro" id="IPR002350">
    <property type="entry name" value="Kazal_dom"/>
</dbReference>
<dbReference type="SUPFAM" id="SSF100895">
    <property type="entry name" value="Kazal-type serine protease inhibitors"/>
    <property type="match status" value="2"/>
</dbReference>
<evidence type="ECO:0000313" key="6">
    <source>
        <dbReference type="Proteomes" id="UP000828390"/>
    </source>
</evidence>
<gene>
    <name evidence="5" type="ORF">DPMN_145133</name>
</gene>
<dbReference type="PANTHER" id="PTHR10913:SF45">
    <property type="entry name" value="FOLLISTATIN, ISOFORM A-RELATED"/>
    <property type="match status" value="1"/>
</dbReference>
<dbReference type="CDD" id="cd00104">
    <property type="entry name" value="KAZAL_FS"/>
    <property type="match status" value="1"/>
</dbReference>
<protein>
    <recommendedName>
        <fullName evidence="4">Kazal-like domain-containing protein</fullName>
    </recommendedName>
</protein>
<dbReference type="GO" id="GO:0005576">
    <property type="term" value="C:extracellular region"/>
    <property type="evidence" value="ECO:0007669"/>
    <property type="project" value="TreeGrafter"/>
</dbReference>
<organism evidence="5 6">
    <name type="scientific">Dreissena polymorpha</name>
    <name type="common">Zebra mussel</name>
    <name type="synonym">Mytilus polymorpha</name>
    <dbReference type="NCBI Taxonomy" id="45954"/>
    <lineage>
        <taxon>Eukaryota</taxon>
        <taxon>Metazoa</taxon>
        <taxon>Spiralia</taxon>
        <taxon>Lophotrochozoa</taxon>
        <taxon>Mollusca</taxon>
        <taxon>Bivalvia</taxon>
        <taxon>Autobranchia</taxon>
        <taxon>Heteroconchia</taxon>
        <taxon>Euheterodonta</taxon>
        <taxon>Imparidentia</taxon>
        <taxon>Neoheterodontei</taxon>
        <taxon>Myida</taxon>
        <taxon>Dreissenoidea</taxon>
        <taxon>Dreissenidae</taxon>
        <taxon>Dreissena</taxon>
    </lineage>
</organism>
<dbReference type="InterPro" id="IPR036058">
    <property type="entry name" value="Kazal_dom_sf"/>
</dbReference>
<dbReference type="AlphaFoldDB" id="A0A9D4J0Q7"/>
<keyword evidence="1" id="KW-0646">Protease inhibitor</keyword>